<dbReference type="AlphaFoldDB" id="A0A941GQV7"/>
<accession>A0A941GQV7</accession>
<reference evidence="1" key="1">
    <citation type="submission" date="2021-02" db="EMBL/GenBank/DDBJ databases">
        <title>Metagenome analyses of Stigonema ocellatum DSM 106950, Chlorogloea purpurea SAG 13.99 and Gomphosphaeria aponina DSM 107014.</title>
        <authorList>
            <person name="Marter P."/>
            <person name="Huang S."/>
        </authorList>
    </citation>
    <scope>NUCLEOTIDE SEQUENCE</scope>
    <source>
        <strain evidence="1">JP213</strain>
    </source>
</reference>
<gene>
    <name evidence="1" type="ORF">DSM107014_09860</name>
</gene>
<evidence type="ECO:0000313" key="2">
    <source>
        <dbReference type="Proteomes" id="UP000767446"/>
    </source>
</evidence>
<organism evidence="1 2">
    <name type="scientific">Gomphosphaeria aponina SAG 52.96 = DSM 107014</name>
    <dbReference type="NCBI Taxonomy" id="1521640"/>
    <lineage>
        <taxon>Bacteria</taxon>
        <taxon>Bacillati</taxon>
        <taxon>Cyanobacteriota</taxon>
        <taxon>Cyanophyceae</taxon>
        <taxon>Oscillatoriophycideae</taxon>
        <taxon>Chroococcales</taxon>
        <taxon>Gomphosphaeriaceae</taxon>
        <taxon>Gomphosphaeria</taxon>
    </lineage>
</organism>
<proteinExistence type="predicted"/>
<comment type="caution">
    <text evidence="1">The sequence shown here is derived from an EMBL/GenBank/DDBJ whole genome shotgun (WGS) entry which is preliminary data.</text>
</comment>
<name>A0A941GQV7_9CHRO</name>
<dbReference type="EMBL" id="JADQBC010000058">
    <property type="protein sequence ID" value="MBR8828184.1"/>
    <property type="molecule type" value="Genomic_DNA"/>
</dbReference>
<protein>
    <submittedName>
        <fullName evidence="1">Uncharacterized protein</fullName>
    </submittedName>
</protein>
<sequence length="736" mass="83173">MNKPTVTVKGKKYFVGQVSVVLKLNSGPLIYLKLSEKLDGTEYNLSNEESFKKEFFQDIGQEEEGNFQWNGITIKFILVGYNSSEARTFELVGLVVKKELTDWFNENNFKSKPQDYFIYQKHKGKDSWIFFNKVLGDKFKQPPQDFLEKTKLLFPDNACIWRYKDSNNFHFLNRAIAFASRHLPEVQGWGAFDSDKPLRLILFEEQKQDQSIPKLDETWNPSYPFLPNRYSWNRWLDSSFTLSRDLSINEGQEMALIKELVTDGDNGENPQKGQNFQGQNPTRLLYVPDTINLGKKNLLCKAITYEFKLPGFGEELPSITMKLDIEYPERQIGDNEIVSLGLSGKFQAWEEEKEEETKVKIAPSDDEKWGIIDEQDQTVKSGADAVLYTHILSRTYSDKKFSGIYIKHEKDDEMILEVHACDIPLVLGSLQKYHQKLEEADVTFSGKKLAISISPHSQKIDDSEAIILEKSQIKLNHGKQIFGQALNKVDFLSQTVEIGSTQVNINSGQTKINSLVNVSFPSPKMSKPIVPSIPTGVMGVADEVITHSDPVVAAPSETISSSMSEELESLRQKYNLLSPAKTIGVAKTDIPGLEDEIFEGLSPQQRKEAKLPSLDEIMPNREIKSPSKNPAFTRHAEEDILNQVHEKIKLQGLTDQDLDGKTLFIHIDNDRGLCELCAVGLRDTGNNKIGVVKQFSDLYPTLKIQITAQDGVALRRSPEKGGKIKVLVVKGGKIQE</sequence>
<evidence type="ECO:0000313" key="1">
    <source>
        <dbReference type="EMBL" id="MBR8828184.1"/>
    </source>
</evidence>
<dbReference type="Proteomes" id="UP000767446">
    <property type="component" value="Unassembled WGS sequence"/>
</dbReference>